<feature type="binding site" evidence="8">
    <location>
        <position position="166"/>
    </location>
    <ligand>
        <name>ATP</name>
        <dbReference type="ChEBI" id="CHEBI:30616"/>
    </ligand>
</feature>
<dbReference type="STRING" id="1618345.UT18_C0005G0026"/>
<dbReference type="InterPro" id="IPR001957">
    <property type="entry name" value="Chromosome_initiator_DnaA"/>
</dbReference>
<dbReference type="HAMAP" id="MF_00377">
    <property type="entry name" value="DnaA_bact"/>
    <property type="match status" value="1"/>
</dbReference>
<dbReference type="PANTHER" id="PTHR30050:SF2">
    <property type="entry name" value="CHROMOSOMAL REPLICATION INITIATOR PROTEIN DNAA"/>
    <property type="match status" value="1"/>
</dbReference>
<dbReference type="GO" id="GO:0003688">
    <property type="term" value="F:DNA replication origin binding"/>
    <property type="evidence" value="ECO:0007669"/>
    <property type="project" value="UniProtKB-UniRule"/>
</dbReference>
<feature type="domain" description="AAA+ ATPase" evidence="12">
    <location>
        <begin position="152"/>
        <end position="280"/>
    </location>
</feature>
<dbReference type="InterPro" id="IPR027417">
    <property type="entry name" value="P-loop_NTPase"/>
</dbReference>
<feature type="region of interest" description="Domain IV, binds dsDNA" evidence="8">
    <location>
        <begin position="336"/>
        <end position="457"/>
    </location>
</feature>
<dbReference type="InterPro" id="IPR038454">
    <property type="entry name" value="DnaA_N_sf"/>
</dbReference>
<evidence type="ECO:0000256" key="4">
    <source>
        <dbReference type="ARBA" id="ARBA00022741"/>
    </source>
</evidence>
<dbReference type="CDD" id="cd06571">
    <property type="entry name" value="Bac_DnaA_C"/>
    <property type="match status" value="1"/>
</dbReference>
<dbReference type="Pfam" id="PF00308">
    <property type="entry name" value="Bac_DnaA"/>
    <property type="match status" value="1"/>
</dbReference>
<dbReference type="GO" id="GO:0005737">
    <property type="term" value="C:cytoplasm"/>
    <property type="evidence" value="ECO:0007669"/>
    <property type="project" value="UniProtKB-SubCell"/>
</dbReference>
<evidence type="ECO:0000256" key="10">
    <source>
        <dbReference type="RuleBase" id="RU000577"/>
    </source>
</evidence>
<proteinExistence type="inferred from homology"/>
<dbReference type="PRINTS" id="PR00051">
    <property type="entry name" value="DNAA"/>
</dbReference>
<keyword evidence="6 8" id="KW-0446">Lipid-binding</keyword>
<feature type="region of interest" description="Domain III, AAA+ region" evidence="8">
    <location>
        <begin position="119"/>
        <end position="335"/>
    </location>
</feature>
<comment type="domain">
    <text evidence="8">Domain I is involved in oligomerization and binding regulators, domain II is flexibile and of varying length in different bacteria, domain III forms the AAA+ region, while domain IV binds dsDNA.</text>
</comment>
<protein>
    <recommendedName>
        <fullName evidence="8 9">Chromosomal replication initiator protein DnaA</fullName>
    </recommendedName>
</protein>
<keyword evidence="3 8" id="KW-0235">DNA replication</keyword>
<dbReference type="PATRIC" id="fig|1618345.3.peg.276"/>
<dbReference type="GO" id="GO:0008289">
    <property type="term" value="F:lipid binding"/>
    <property type="evidence" value="ECO:0007669"/>
    <property type="project" value="UniProtKB-KW"/>
</dbReference>
<accession>A0A0G0PZZ0</accession>
<evidence type="ECO:0000259" key="13">
    <source>
        <dbReference type="SMART" id="SM00760"/>
    </source>
</evidence>
<dbReference type="GO" id="GO:0006275">
    <property type="term" value="P:regulation of DNA replication"/>
    <property type="evidence" value="ECO:0007669"/>
    <property type="project" value="UniProtKB-UniRule"/>
</dbReference>
<dbReference type="Gene3D" id="3.30.300.180">
    <property type="match status" value="1"/>
</dbReference>
<comment type="caution">
    <text evidence="8">Lacks conserved residue(s) required for the propagation of feature annotation.</text>
</comment>
<evidence type="ECO:0000256" key="1">
    <source>
        <dbReference type="ARBA" id="ARBA00006583"/>
    </source>
</evidence>
<keyword evidence="7 8" id="KW-0238">DNA-binding</keyword>
<evidence type="ECO:0000256" key="8">
    <source>
        <dbReference type="HAMAP-Rule" id="MF_00377"/>
    </source>
</evidence>
<evidence type="ECO:0000259" key="12">
    <source>
        <dbReference type="SMART" id="SM00382"/>
    </source>
</evidence>
<keyword evidence="5 8" id="KW-0067">ATP-binding</keyword>
<dbReference type="FunFam" id="3.40.50.300:FF:000668">
    <property type="entry name" value="Chromosomal replication initiator protein DnaA"/>
    <property type="match status" value="1"/>
</dbReference>
<evidence type="ECO:0000256" key="9">
    <source>
        <dbReference type="NCBIfam" id="TIGR00362"/>
    </source>
</evidence>
<dbReference type="AlphaFoldDB" id="A0A0G0PZZ0"/>
<dbReference type="Pfam" id="PF11638">
    <property type="entry name" value="DnaA_N"/>
    <property type="match status" value="1"/>
</dbReference>
<evidence type="ECO:0000256" key="2">
    <source>
        <dbReference type="ARBA" id="ARBA00022490"/>
    </source>
</evidence>
<dbReference type="Pfam" id="PF08299">
    <property type="entry name" value="Bac_DnaA_C"/>
    <property type="match status" value="1"/>
</dbReference>
<dbReference type="InterPro" id="IPR003593">
    <property type="entry name" value="AAA+_ATPase"/>
</dbReference>
<keyword evidence="4 8" id="KW-0547">Nucleotide-binding</keyword>
<evidence type="ECO:0000313" key="14">
    <source>
        <dbReference type="EMBL" id="KKQ95016.1"/>
    </source>
</evidence>
<comment type="subunit">
    <text evidence="8">Oligomerizes as a right-handed, spiral filament on DNA at oriC.</text>
</comment>
<dbReference type="GO" id="GO:0006270">
    <property type="term" value="P:DNA replication initiation"/>
    <property type="evidence" value="ECO:0007669"/>
    <property type="project" value="UniProtKB-UniRule"/>
</dbReference>
<dbReference type="SMART" id="SM00760">
    <property type="entry name" value="Bac_DnaA_C"/>
    <property type="match status" value="1"/>
</dbReference>
<dbReference type="InterPro" id="IPR013159">
    <property type="entry name" value="DnaA_C"/>
</dbReference>
<evidence type="ECO:0000256" key="5">
    <source>
        <dbReference type="ARBA" id="ARBA00022840"/>
    </source>
</evidence>
<dbReference type="Gene3D" id="1.10.1750.10">
    <property type="match status" value="1"/>
</dbReference>
<dbReference type="InterPro" id="IPR010921">
    <property type="entry name" value="Trp_repressor/repl_initiator"/>
</dbReference>
<reference evidence="14 15" key="1">
    <citation type="journal article" date="2015" name="Nature">
        <title>rRNA introns, odd ribosomes, and small enigmatic genomes across a large radiation of phyla.</title>
        <authorList>
            <person name="Brown C.T."/>
            <person name="Hug L.A."/>
            <person name="Thomas B.C."/>
            <person name="Sharon I."/>
            <person name="Castelle C.J."/>
            <person name="Singh A."/>
            <person name="Wilkins M.J."/>
            <person name="Williams K.H."/>
            <person name="Banfield J.F."/>
        </authorList>
    </citation>
    <scope>NUCLEOTIDE SEQUENCE [LARGE SCALE GENOMIC DNA]</scope>
</reference>
<dbReference type="InterPro" id="IPR024633">
    <property type="entry name" value="DnaA_N_dom"/>
</dbReference>
<dbReference type="SMART" id="SM00382">
    <property type="entry name" value="AAA"/>
    <property type="match status" value="1"/>
</dbReference>
<dbReference type="InterPro" id="IPR013317">
    <property type="entry name" value="DnaA_dom"/>
</dbReference>
<dbReference type="PROSITE" id="PS01008">
    <property type="entry name" value="DNAA"/>
    <property type="match status" value="1"/>
</dbReference>
<feature type="binding site" evidence="8">
    <location>
        <position position="167"/>
    </location>
    <ligand>
        <name>ATP</name>
        <dbReference type="ChEBI" id="CHEBI:30616"/>
    </ligand>
</feature>
<dbReference type="NCBIfam" id="TIGR00362">
    <property type="entry name" value="DnaA"/>
    <property type="match status" value="1"/>
</dbReference>
<feature type="region of interest" description="Domain I, interacts with DnaA modulators" evidence="8">
    <location>
        <begin position="1"/>
        <end position="111"/>
    </location>
</feature>
<evidence type="ECO:0000256" key="3">
    <source>
        <dbReference type="ARBA" id="ARBA00022705"/>
    </source>
</evidence>
<dbReference type="PANTHER" id="PTHR30050">
    <property type="entry name" value="CHROMOSOMAL REPLICATION INITIATOR PROTEIN DNAA"/>
    <property type="match status" value="1"/>
</dbReference>
<dbReference type="Gene3D" id="1.10.8.60">
    <property type="match status" value="1"/>
</dbReference>
<dbReference type="Proteomes" id="UP000034207">
    <property type="component" value="Unassembled WGS sequence"/>
</dbReference>
<evidence type="ECO:0000313" key="15">
    <source>
        <dbReference type="Proteomes" id="UP000034207"/>
    </source>
</evidence>
<comment type="similarity">
    <text evidence="1 8 11">Belongs to the DnaA family.</text>
</comment>
<evidence type="ECO:0000256" key="7">
    <source>
        <dbReference type="ARBA" id="ARBA00023125"/>
    </source>
</evidence>
<dbReference type="EMBL" id="LBVV01000005">
    <property type="protein sequence ID" value="KKQ95016.1"/>
    <property type="molecule type" value="Genomic_DNA"/>
</dbReference>
<gene>
    <name evidence="8" type="primary">dnaA</name>
    <name evidence="14" type="ORF">UT18_C0005G0026</name>
</gene>
<dbReference type="InterPro" id="IPR020591">
    <property type="entry name" value="Chromosome_initiator_DnaA-like"/>
</dbReference>
<evidence type="ECO:0000256" key="11">
    <source>
        <dbReference type="RuleBase" id="RU004227"/>
    </source>
</evidence>
<dbReference type="InterPro" id="IPR018312">
    <property type="entry name" value="Chromosome_initiator_DnaA_CS"/>
</dbReference>
<evidence type="ECO:0000256" key="6">
    <source>
        <dbReference type="ARBA" id="ARBA00023121"/>
    </source>
</evidence>
<dbReference type="CDD" id="cd00009">
    <property type="entry name" value="AAA"/>
    <property type="match status" value="1"/>
</dbReference>
<name>A0A0G0PZZ0_UNCC2</name>
<comment type="subcellular location">
    <subcellularLocation>
        <location evidence="8">Cytoplasm</location>
    </subcellularLocation>
</comment>
<dbReference type="Gene3D" id="3.40.50.300">
    <property type="entry name" value="P-loop containing nucleotide triphosphate hydrolases"/>
    <property type="match status" value="1"/>
</dbReference>
<dbReference type="GO" id="GO:0005886">
    <property type="term" value="C:plasma membrane"/>
    <property type="evidence" value="ECO:0007669"/>
    <property type="project" value="TreeGrafter"/>
</dbReference>
<sequence length="457" mass="51537">MDNTNLWQAVLGQLEITLSKANFATWFKNTSILSQDDGKIVVSVPNVYTQEWLGKKFHKEIFAAFTDLLKGDVQSIEYKVGSGKAAVFKKNSSQPTISIDEKINTSSFEETPLKSTKTNLNPKLTFESFVVGASNRLAYAAAQSVAADPGNNYNPLFIYGGVGLGKTHLMQAVGNAILKKDPKKKIGYTTSEIFTNEFIASLSKKTTNHFKEKYRTVDLLLIDDMQFIAGKEQTQEEFFHTFNALHQANKQIILTSDRVPKAIPTLEERLRSRFEWGMIADIQPPDLETRIAILQRKAQARGFDMPLDIIDYIARNVQHNIRELEGALTRIMAYCELNGSAPSVSVAHSLLGNIISNPRKRALSPKQVIEQIAGFYDLQVDEITGPKRDKDIVTPRQICMYLMREELALSYPKIAQSLGGRDHTTIMHGCHKIEKEIDINEHIRQEINLLKERLYMA</sequence>
<comment type="function">
    <text evidence="8 10">Plays an essential role in the initiation and regulation of chromosomal replication. ATP-DnaA binds to the origin of replication (oriC) to initiate formation of the DNA replication initiation complex once per cell cycle. Binds the DnaA box (a 9 base pair repeat at the origin) and separates the double-stranded (ds)DNA. Forms a right-handed helical filament on oriC DNA; dsDNA binds to the exterior of the filament while single-stranded (ss)DNA is stabiized in the filament's interior. The ATP-DnaA-oriC complex binds and stabilizes one strand of the AT-rich DNA unwinding element (DUE), permitting loading of DNA polymerase. After initiation quickly degrades to an ADP-DnaA complex that is not apt for DNA replication. Binds acidic phospholipids.</text>
</comment>
<organism evidence="14 15">
    <name type="scientific">candidate division CPR2 bacterium GW2011_GWC2_39_10</name>
    <dbReference type="NCBI Taxonomy" id="1618345"/>
    <lineage>
        <taxon>Bacteria</taxon>
        <taxon>Bacteria division CPR2</taxon>
    </lineage>
</organism>
<feature type="domain" description="Chromosomal replication initiator DnaA C-terminal" evidence="13">
    <location>
        <begin position="364"/>
        <end position="433"/>
    </location>
</feature>
<keyword evidence="2 8" id="KW-0963">Cytoplasm</keyword>
<comment type="caution">
    <text evidence="14">The sequence shown here is derived from an EMBL/GenBank/DDBJ whole genome shotgun (WGS) entry which is preliminary data.</text>
</comment>
<feature type="binding site" evidence="8">
    <location>
        <position position="163"/>
    </location>
    <ligand>
        <name>ATP</name>
        <dbReference type="ChEBI" id="CHEBI:30616"/>
    </ligand>
</feature>
<dbReference type="GO" id="GO:0005524">
    <property type="term" value="F:ATP binding"/>
    <property type="evidence" value="ECO:0007669"/>
    <property type="project" value="UniProtKB-UniRule"/>
</dbReference>
<feature type="binding site" evidence="8">
    <location>
        <position position="165"/>
    </location>
    <ligand>
        <name>ATP</name>
        <dbReference type="ChEBI" id="CHEBI:30616"/>
    </ligand>
</feature>
<dbReference type="SUPFAM" id="SSF52540">
    <property type="entry name" value="P-loop containing nucleoside triphosphate hydrolases"/>
    <property type="match status" value="1"/>
</dbReference>
<dbReference type="SUPFAM" id="SSF48295">
    <property type="entry name" value="TrpR-like"/>
    <property type="match status" value="1"/>
</dbReference>